<dbReference type="NCBIfam" id="NF009154">
    <property type="entry name" value="PRK12497.3-3"/>
    <property type="match status" value="1"/>
</dbReference>
<organism evidence="3 4">
    <name type="scientific">Arcticibacter pallidicorallinus</name>
    <dbReference type="NCBI Taxonomy" id="1259464"/>
    <lineage>
        <taxon>Bacteria</taxon>
        <taxon>Pseudomonadati</taxon>
        <taxon>Bacteroidota</taxon>
        <taxon>Sphingobacteriia</taxon>
        <taxon>Sphingobacteriales</taxon>
        <taxon>Sphingobacteriaceae</taxon>
        <taxon>Arcticibacter</taxon>
    </lineage>
</organism>
<comment type="caution">
    <text evidence="3">The sequence shown here is derived from an EMBL/GenBank/DDBJ whole genome shotgun (WGS) entry which is preliminary data.</text>
</comment>
<dbReference type="Pfam" id="PF02021">
    <property type="entry name" value="UPF0102"/>
    <property type="match status" value="1"/>
</dbReference>
<dbReference type="InterPro" id="IPR003509">
    <property type="entry name" value="UPF0102_YraN-like"/>
</dbReference>
<dbReference type="CDD" id="cd20736">
    <property type="entry name" value="PoNe_Nuclease"/>
    <property type="match status" value="1"/>
</dbReference>
<dbReference type="Proteomes" id="UP000238034">
    <property type="component" value="Unassembled WGS sequence"/>
</dbReference>
<dbReference type="GO" id="GO:0004519">
    <property type="term" value="F:endonuclease activity"/>
    <property type="evidence" value="ECO:0007669"/>
    <property type="project" value="UniProtKB-KW"/>
</dbReference>
<name>A0A2T0U8Z7_9SPHI</name>
<evidence type="ECO:0000256" key="2">
    <source>
        <dbReference type="HAMAP-Rule" id="MF_00048"/>
    </source>
</evidence>
<keyword evidence="3" id="KW-0540">Nuclease</keyword>
<dbReference type="PANTHER" id="PTHR34039:SF1">
    <property type="entry name" value="UPF0102 PROTEIN YRAN"/>
    <property type="match status" value="1"/>
</dbReference>
<reference evidence="3 4" key="1">
    <citation type="submission" date="2018-03" db="EMBL/GenBank/DDBJ databases">
        <title>Genomic Encyclopedia of Type Strains, Phase III (KMG-III): the genomes of soil and plant-associated and newly described type strains.</title>
        <authorList>
            <person name="Whitman W."/>
        </authorList>
    </citation>
    <scope>NUCLEOTIDE SEQUENCE [LARGE SCALE GENOMIC DNA]</scope>
    <source>
        <strain evidence="3 4">CGMCC 1.9313</strain>
    </source>
</reference>
<evidence type="ECO:0000313" key="3">
    <source>
        <dbReference type="EMBL" id="PRY54307.1"/>
    </source>
</evidence>
<dbReference type="RefSeq" id="WP_106291401.1">
    <property type="nucleotide sequence ID" value="NZ_PVTH01000002.1"/>
</dbReference>
<evidence type="ECO:0000256" key="1">
    <source>
        <dbReference type="ARBA" id="ARBA00006738"/>
    </source>
</evidence>
<dbReference type="PANTHER" id="PTHR34039">
    <property type="entry name" value="UPF0102 PROTEIN YRAN"/>
    <property type="match status" value="1"/>
</dbReference>
<dbReference type="InterPro" id="IPR011335">
    <property type="entry name" value="Restrct_endonuc-II-like"/>
</dbReference>
<accession>A0A2T0U8Z7</accession>
<dbReference type="AlphaFoldDB" id="A0A2T0U8Z7"/>
<dbReference type="Gene3D" id="3.40.1350.10">
    <property type="match status" value="1"/>
</dbReference>
<keyword evidence="4" id="KW-1185">Reference proteome</keyword>
<dbReference type="SUPFAM" id="SSF52980">
    <property type="entry name" value="Restriction endonuclease-like"/>
    <property type="match status" value="1"/>
</dbReference>
<comment type="similarity">
    <text evidence="1 2">Belongs to the UPF0102 family.</text>
</comment>
<evidence type="ECO:0000313" key="4">
    <source>
        <dbReference type="Proteomes" id="UP000238034"/>
    </source>
</evidence>
<keyword evidence="3" id="KW-0255">Endonuclease</keyword>
<proteinExistence type="inferred from homology"/>
<sequence>MALHNQLGKYGEELAADYLRDSGFRIIAMNWTFGKAEVDIIASIDRYIVFVEVKTRSGTEFGLPEDFVSPSKQKRLQWAAEGYIYQHDYRGEVRFDIVSVLFDERGKYRINHIEDAFWG</sequence>
<protein>
    <recommendedName>
        <fullName evidence="2">UPF0102 protein B0I27_10273</fullName>
    </recommendedName>
</protein>
<dbReference type="EMBL" id="PVTH01000002">
    <property type="protein sequence ID" value="PRY54307.1"/>
    <property type="molecule type" value="Genomic_DNA"/>
</dbReference>
<dbReference type="OrthoDB" id="9802516at2"/>
<gene>
    <name evidence="3" type="ORF">B0I27_10273</name>
</gene>
<keyword evidence="3" id="KW-0378">Hydrolase</keyword>
<dbReference type="GO" id="GO:0003676">
    <property type="term" value="F:nucleic acid binding"/>
    <property type="evidence" value="ECO:0007669"/>
    <property type="project" value="InterPro"/>
</dbReference>
<dbReference type="InterPro" id="IPR011856">
    <property type="entry name" value="tRNA_endonuc-like_dom_sf"/>
</dbReference>
<dbReference type="HAMAP" id="MF_00048">
    <property type="entry name" value="UPF0102"/>
    <property type="match status" value="1"/>
</dbReference>